<name>A0A507DRB7_9FUNG</name>
<keyword evidence="1" id="KW-0732">Signal</keyword>
<dbReference type="Proteomes" id="UP000320475">
    <property type="component" value="Unassembled WGS sequence"/>
</dbReference>
<evidence type="ECO:0000313" key="5">
    <source>
        <dbReference type="Proteomes" id="UP000320475"/>
    </source>
</evidence>
<accession>A0A507DRB7</accession>
<evidence type="ECO:0000256" key="1">
    <source>
        <dbReference type="SAM" id="SignalP"/>
    </source>
</evidence>
<evidence type="ECO:0000313" key="3">
    <source>
        <dbReference type="EMBL" id="TPX54001.1"/>
    </source>
</evidence>
<dbReference type="AlphaFoldDB" id="A0A507DRB7"/>
<feature type="chain" id="PRO_5033463976" evidence="1">
    <location>
        <begin position="18"/>
        <end position="75"/>
    </location>
</feature>
<gene>
    <name evidence="2" type="ORF">SeLEV6574_g00052</name>
    <name evidence="3" type="ORF">SeMB42_g00522</name>
</gene>
<dbReference type="EMBL" id="QEAM01000001">
    <property type="protein sequence ID" value="TPX51823.1"/>
    <property type="molecule type" value="Genomic_DNA"/>
</dbReference>
<feature type="signal peptide" evidence="1">
    <location>
        <begin position="1"/>
        <end position="17"/>
    </location>
</feature>
<keyword evidence="4" id="KW-1185">Reference proteome</keyword>
<comment type="caution">
    <text evidence="3">The sequence shown here is derived from an EMBL/GenBank/DDBJ whole genome shotgun (WGS) entry which is preliminary data.</text>
</comment>
<sequence length="75" mass="8390">MLIWHFLVTKAAELAAALTTAFKLEMAFSEADEFIGREPADKNIVGSRDSDVFCYKKVKIMKTMSVKAALDIQSF</sequence>
<evidence type="ECO:0000313" key="2">
    <source>
        <dbReference type="EMBL" id="TPX51823.1"/>
    </source>
</evidence>
<dbReference type="Proteomes" id="UP000317494">
    <property type="component" value="Unassembled WGS sequence"/>
</dbReference>
<dbReference type="EMBL" id="QEAN01000010">
    <property type="protein sequence ID" value="TPX54001.1"/>
    <property type="molecule type" value="Genomic_DNA"/>
</dbReference>
<reference evidence="4 5" key="1">
    <citation type="journal article" date="2019" name="Sci. Rep.">
        <title>Comparative genomics of chytrid fungi reveal insights into the obligate biotrophic and pathogenic lifestyle of Synchytrium endobioticum.</title>
        <authorList>
            <person name="van de Vossenberg B.T.L.H."/>
            <person name="Warris S."/>
            <person name="Nguyen H.D.T."/>
            <person name="van Gent-Pelzer M.P.E."/>
            <person name="Joly D.L."/>
            <person name="van de Geest H.C."/>
            <person name="Bonants P.J.M."/>
            <person name="Smith D.S."/>
            <person name="Levesque C.A."/>
            <person name="van der Lee T.A.J."/>
        </authorList>
    </citation>
    <scope>NUCLEOTIDE SEQUENCE [LARGE SCALE GENOMIC DNA]</scope>
    <source>
        <strain evidence="2 5">LEV6574</strain>
        <strain evidence="3 4">MB42</strain>
    </source>
</reference>
<dbReference type="VEuPathDB" id="FungiDB:SeMB42_g00522"/>
<organism evidence="3 4">
    <name type="scientific">Synchytrium endobioticum</name>
    <dbReference type="NCBI Taxonomy" id="286115"/>
    <lineage>
        <taxon>Eukaryota</taxon>
        <taxon>Fungi</taxon>
        <taxon>Fungi incertae sedis</taxon>
        <taxon>Chytridiomycota</taxon>
        <taxon>Chytridiomycota incertae sedis</taxon>
        <taxon>Chytridiomycetes</taxon>
        <taxon>Synchytriales</taxon>
        <taxon>Synchytriaceae</taxon>
        <taxon>Synchytrium</taxon>
    </lineage>
</organism>
<protein>
    <submittedName>
        <fullName evidence="3">Uncharacterized protein</fullName>
    </submittedName>
</protein>
<proteinExistence type="predicted"/>
<evidence type="ECO:0000313" key="4">
    <source>
        <dbReference type="Proteomes" id="UP000317494"/>
    </source>
</evidence>